<gene>
    <name evidence="2" type="ORF">EVAR_14110_1</name>
</gene>
<evidence type="ECO:0000256" key="1">
    <source>
        <dbReference type="SAM" id="MobiDB-lite"/>
    </source>
</evidence>
<evidence type="ECO:0000313" key="3">
    <source>
        <dbReference type="Proteomes" id="UP000299102"/>
    </source>
</evidence>
<proteinExistence type="predicted"/>
<sequence>MKNFSVFTFINFGREKLNSRGAPPRPESGQEAASDGGRRAPRSQLLRINLAAVSGGITPGDISGRHLLPAARRPRGSGCAYTF</sequence>
<name>A0A4C1UNK8_EUMVA</name>
<dbReference type="AlphaFoldDB" id="A0A4C1UNK8"/>
<organism evidence="2 3">
    <name type="scientific">Eumeta variegata</name>
    <name type="common">Bagworm moth</name>
    <name type="synonym">Eumeta japonica</name>
    <dbReference type="NCBI Taxonomy" id="151549"/>
    <lineage>
        <taxon>Eukaryota</taxon>
        <taxon>Metazoa</taxon>
        <taxon>Ecdysozoa</taxon>
        <taxon>Arthropoda</taxon>
        <taxon>Hexapoda</taxon>
        <taxon>Insecta</taxon>
        <taxon>Pterygota</taxon>
        <taxon>Neoptera</taxon>
        <taxon>Endopterygota</taxon>
        <taxon>Lepidoptera</taxon>
        <taxon>Glossata</taxon>
        <taxon>Ditrysia</taxon>
        <taxon>Tineoidea</taxon>
        <taxon>Psychidae</taxon>
        <taxon>Oiketicinae</taxon>
        <taxon>Eumeta</taxon>
    </lineage>
</organism>
<keyword evidence="3" id="KW-1185">Reference proteome</keyword>
<accession>A0A4C1UNK8</accession>
<dbReference type="EMBL" id="BGZK01000200">
    <property type="protein sequence ID" value="GBP27919.1"/>
    <property type="molecule type" value="Genomic_DNA"/>
</dbReference>
<comment type="caution">
    <text evidence="2">The sequence shown here is derived from an EMBL/GenBank/DDBJ whole genome shotgun (WGS) entry which is preliminary data.</text>
</comment>
<dbReference type="Proteomes" id="UP000299102">
    <property type="component" value="Unassembled WGS sequence"/>
</dbReference>
<reference evidence="2 3" key="1">
    <citation type="journal article" date="2019" name="Commun. Biol.">
        <title>The bagworm genome reveals a unique fibroin gene that provides high tensile strength.</title>
        <authorList>
            <person name="Kono N."/>
            <person name="Nakamura H."/>
            <person name="Ohtoshi R."/>
            <person name="Tomita M."/>
            <person name="Numata K."/>
            <person name="Arakawa K."/>
        </authorList>
    </citation>
    <scope>NUCLEOTIDE SEQUENCE [LARGE SCALE GENOMIC DNA]</scope>
</reference>
<protein>
    <submittedName>
        <fullName evidence="2">Uncharacterized protein</fullName>
    </submittedName>
</protein>
<evidence type="ECO:0000313" key="2">
    <source>
        <dbReference type="EMBL" id="GBP27919.1"/>
    </source>
</evidence>
<feature type="region of interest" description="Disordered" evidence="1">
    <location>
        <begin position="16"/>
        <end position="41"/>
    </location>
</feature>